<dbReference type="EMBL" id="CP145723">
    <property type="protein sequence ID" value="WWM67904.1"/>
    <property type="molecule type" value="Genomic_DNA"/>
</dbReference>
<sequence>MPPEIAITTSAFGADGVRTQGQAAWLDLIAAAGATQVEIRAELFTDTPDFAALGAAIQAAGLGCVYSVPLELWPDAGAALSPRLPEAIAEARLLGADTLKVSLGHYRAAADLSALGSLLRDGGPQLLVENDQTAQGGRVEPLRAFIQAVRAAGLPIGLTFDVGNWRWQDEDPLQAARLLGGDVRYLHCKAVRRRAGGLHAVPPEAADLLAWQSLMVHFPTGLRRAIEFPLMGADLLAETRRQVAALRTFDSQQREERQHG</sequence>
<keyword evidence="2" id="KW-1185">Reference proteome</keyword>
<dbReference type="InterPro" id="IPR050312">
    <property type="entry name" value="IolE/XylAMocC-like"/>
</dbReference>
<reference evidence="1 2" key="1">
    <citation type="submission" date="2024-02" db="EMBL/GenBank/DDBJ databases">
        <title>The whole genome sequence of Pseudomonas benzopyrenica MLY92.</title>
        <authorList>
            <person name="Liu Y."/>
        </authorList>
    </citation>
    <scope>NUCLEOTIDE SEQUENCE [LARGE SCALE GENOMIC DNA]</scope>
    <source>
        <strain evidence="1 2">MLY92</strain>
    </source>
</reference>
<accession>A0ABZ2FUK4</accession>
<evidence type="ECO:0000313" key="1">
    <source>
        <dbReference type="EMBL" id="WWM67904.1"/>
    </source>
</evidence>
<name>A0ABZ2FUK4_9PSED</name>
<gene>
    <name evidence="1" type="ORF">V6W80_06375</name>
</gene>
<proteinExistence type="predicted"/>
<evidence type="ECO:0000313" key="2">
    <source>
        <dbReference type="Proteomes" id="UP001372714"/>
    </source>
</evidence>
<dbReference type="PANTHER" id="PTHR12110:SF53">
    <property type="entry name" value="BLR5974 PROTEIN"/>
    <property type="match status" value="1"/>
</dbReference>
<protein>
    <submittedName>
        <fullName evidence="1">TIM barrel protein</fullName>
    </submittedName>
</protein>
<dbReference type="RefSeq" id="WP_338546242.1">
    <property type="nucleotide sequence ID" value="NZ_CP145723.1"/>
</dbReference>
<dbReference type="InterPro" id="IPR036237">
    <property type="entry name" value="Xyl_isomerase-like_sf"/>
</dbReference>
<dbReference type="Gene3D" id="3.20.20.150">
    <property type="entry name" value="Divalent-metal-dependent TIM barrel enzymes"/>
    <property type="match status" value="1"/>
</dbReference>
<organism evidence="1 2">
    <name type="scientific">Pseudomonas benzopyrenica</name>
    <dbReference type="NCBI Taxonomy" id="2993566"/>
    <lineage>
        <taxon>Bacteria</taxon>
        <taxon>Pseudomonadati</taxon>
        <taxon>Pseudomonadota</taxon>
        <taxon>Gammaproteobacteria</taxon>
        <taxon>Pseudomonadales</taxon>
        <taxon>Pseudomonadaceae</taxon>
        <taxon>Pseudomonas</taxon>
    </lineage>
</organism>
<dbReference type="SUPFAM" id="SSF51658">
    <property type="entry name" value="Xylose isomerase-like"/>
    <property type="match status" value="1"/>
</dbReference>
<dbReference type="Proteomes" id="UP001372714">
    <property type="component" value="Chromosome"/>
</dbReference>
<dbReference type="PANTHER" id="PTHR12110">
    <property type="entry name" value="HYDROXYPYRUVATE ISOMERASE"/>
    <property type="match status" value="1"/>
</dbReference>